<name>A0A8J3L375_9ACTN</name>
<proteinExistence type="predicted"/>
<comment type="caution">
    <text evidence="1">The sequence shown here is derived from an EMBL/GenBank/DDBJ whole genome shotgun (WGS) entry which is preliminary data.</text>
</comment>
<gene>
    <name evidence="1" type="ORF">Cco03nite_44610</name>
</gene>
<evidence type="ECO:0000313" key="1">
    <source>
        <dbReference type="EMBL" id="GIG07761.1"/>
    </source>
</evidence>
<sequence>MSHRAGSHPGARSGRVLDRGQFIAYARSRIDTATTLLAGHGPVPGGCRCGRPWPCPQQESLSAVAEHYEGRLALLDLTVALPVVTARTTPTSTEPVRRTRQGLLRRFFSRMRTGRVEPSGPTAR</sequence>
<dbReference type="Proteomes" id="UP000630887">
    <property type="component" value="Unassembled WGS sequence"/>
</dbReference>
<organism evidence="1 2">
    <name type="scientific">Catellatospora coxensis</name>
    <dbReference type="NCBI Taxonomy" id="310354"/>
    <lineage>
        <taxon>Bacteria</taxon>
        <taxon>Bacillati</taxon>
        <taxon>Actinomycetota</taxon>
        <taxon>Actinomycetes</taxon>
        <taxon>Micromonosporales</taxon>
        <taxon>Micromonosporaceae</taxon>
        <taxon>Catellatospora</taxon>
    </lineage>
</organism>
<dbReference type="AlphaFoldDB" id="A0A8J3L375"/>
<protein>
    <submittedName>
        <fullName evidence="1">Uncharacterized protein</fullName>
    </submittedName>
</protein>
<accession>A0A8J3L375</accession>
<evidence type="ECO:0000313" key="2">
    <source>
        <dbReference type="Proteomes" id="UP000630887"/>
    </source>
</evidence>
<reference evidence="1 2" key="1">
    <citation type="submission" date="2021-01" db="EMBL/GenBank/DDBJ databases">
        <title>Whole genome shotgun sequence of Catellatospora coxensis NBRC 107359.</title>
        <authorList>
            <person name="Komaki H."/>
            <person name="Tamura T."/>
        </authorList>
    </citation>
    <scope>NUCLEOTIDE SEQUENCE [LARGE SCALE GENOMIC DNA]</scope>
    <source>
        <strain evidence="1 2">NBRC 107359</strain>
    </source>
</reference>
<keyword evidence="2" id="KW-1185">Reference proteome</keyword>
<dbReference type="EMBL" id="BONI01000038">
    <property type="protein sequence ID" value="GIG07761.1"/>
    <property type="molecule type" value="Genomic_DNA"/>
</dbReference>